<keyword evidence="5" id="KW-1185">Reference proteome</keyword>
<dbReference type="EMBL" id="PDLM01000006">
    <property type="protein sequence ID" value="RDW75495.1"/>
    <property type="molecule type" value="Genomic_DNA"/>
</dbReference>
<evidence type="ECO:0000256" key="2">
    <source>
        <dbReference type="SAM" id="SignalP"/>
    </source>
</evidence>
<dbReference type="InterPro" id="IPR010730">
    <property type="entry name" value="HET"/>
</dbReference>
<name>A0A3D8RN72_9HELO</name>
<sequence>MRQLSILVLSVMGLSPVAPRPTEREQRLITQSSQTTQSARNTKRRVITQLSSSATSESKPYLKLNLSNRQIRLFELRPAEGASDIRGSFRCEELATCSPYIALSYTWGDQTTQKKIHLDDGSTISVGENLWAFLRLQSSIITQPTLLWIDAICINQANLHERNHQVGLMKQIYVCATDVFVWLGSKADNSDLAMEFIIQQTNKPLRKRGSGYYPIWRGEVGKALHTLCERPYWSRMWIIQELLHAEKITVWCGKKSFEWTDFESLYLKLKTLEDTNWFAHHKFHMAVMQSAAMTMVWQRAHWRHPDTPAPRLQRLIEIFRDWKCMEIKDKVFALVGMAAARITTVPDYALSTREVYFMVMDEVDTDRDHFANLLSQVLGLAARDCDLDEHDLIEYKVQPAERLVLRARIMDEWD</sequence>
<gene>
    <name evidence="4" type="ORF">BP6252_06637</name>
</gene>
<dbReference type="AlphaFoldDB" id="A0A3D8RN72"/>
<feature type="chain" id="PRO_5017798089" description="Heterokaryon incompatibility domain-containing protein" evidence="2">
    <location>
        <begin position="20"/>
        <end position="414"/>
    </location>
</feature>
<feature type="signal peptide" evidence="2">
    <location>
        <begin position="1"/>
        <end position="19"/>
    </location>
</feature>
<feature type="domain" description="Heterokaryon incompatibility" evidence="3">
    <location>
        <begin position="100"/>
        <end position="241"/>
    </location>
</feature>
<accession>A0A3D8RN72</accession>
<protein>
    <recommendedName>
        <fullName evidence="3">Heterokaryon incompatibility domain-containing protein</fullName>
    </recommendedName>
</protein>
<evidence type="ECO:0000256" key="1">
    <source>
        <dbReference type="SAM" id="MobiDB-lite"/>
    </source>
</evidence>
<dbReference type="OrthoDB" id="3598674at2759"/>
<reference evidence="4 5" key="1">
    <citation type="journal article" date="2018" name="IMA Fungus">
        <title>IMA Genome-F 9: Draft genome sequence of Annulohypoxylon stygium, Aspergillus mulundensis, Berkeleyomyces basicola (syn. Thielaviopsis basicola), Ceratocystis smalleyi, two Cercospora beticola strains, Coleophoma cylindrospora, Fusarium fracticaudum, Phialophora cf. hyalina, and Morchella septimelata.</title>
        <authorList>
            <person name="Wingfield B.D."/>
            <person name="Bills G.F."/>
            <person name="Dong Y."/>
            <person name="Huang W."/>
            <person name="Nel W.J."/>
            <person name="Swalarsk-Parry B.S."/>
            <person name="Vaghefi N."/>
            <person name="Wilken P.M."/>
            <person name="An Z."/>
            <person name="de Beer Z.W."/>
            <person name="De Vos L."/>
            <person name="Chen L."/>
            <person name="Duong T.A."/>
            <person name="Gao Y."/>
            <person name="Hammerbacher A."/>
            <person name="Kikkert J.R."/>
            <person name="Li Y."/>
            <person name="Li H."/>
            <person name="Li K."/>
            <person name="Li Q."/>
            <person name="Liu X."/>
            <person name="Ma X."/>
            <person name="Naidoo K."/>
            <person name="Pethybridge S.J."/>
            <person name="Sun J."/>
            <person name="Steenkamp E.T."/>
            <person name="van der Nest M.A."/>
            <person name="van Wyk S."/>
            <person name="Wingfield M.J."/>
            <person name="Xiong C."/>
            <person name="Yue Q."/>
            <person name="Zhang X."/>
        </authorList>
    </citation>
    <scope>NUCLEOTIDE SEQUENCE [LARGE SCALE GENOMIC DNA]</scope>
    <source>
        <strain evidence="4 5">BP6252</strain>
    </source>
</reference>
<evidence type="ECO:0000313" key="4">
    <source>
        <dbReference type="EMBL" id="RDW75495.1"/>
    </source>
</evidence>
<dbReference type="PANTHER" id="PTHR24148:SF73">
    <property type="entry name" value="HET DOMAIN PROTEIN (AFU_ORTHOLOGUE AFUA_8G01020)"/>
    <property type="match status" value="1"/>
</dbReference>
<feature type="compositionally biased region" description="Polar residues" evidence="1">
    <location>
        <begin position="28"/>
        <end position="40"/>
    </location>
</feature>
<evidence type="ECO:0000259" key="3">
    <source>
        <dbReference type="Pfam" id="PF06985"/>
    </source>
</evidence>
<dbReference type="PANTHER" id="PTHR24148">
    <property type="entry name" value="ANKYRIN REPEAT DOMAIN-CONTAINING PROTEIN 39 HOMOLOG-RELATED"/>
    <property type="match status" value="1"/>
</dbReference>
<comment type="caution">
    <text evidence="4">The sequence shown here is derived from an EMBL/GenBank/DDBJ whole genome shotgun (WGS) entry which is preliminary data.</text>
</comment>
<organism evidence="4 5">
    <name type="scientific">Coleophoma cylindrospora</name>
    <dbReference type="NCBI Taxonomy" id="1849047"/>
    <lineage>
        <taxon>Eukaryota</taxon>
        <taxon>Fungi</taxon>
        <taxon>Dikarya</taxon>
        <taxon>Ascomycota</taxon>
        <taxon>Pezizomycotina</taxon>
        <taxon>Leotiomycetes</taxon>
        <taxon>Helotiales</taxon>
        <taxon>Dermateaceae</taxon>
        <taxon>Coleophoma</taxon>
    </lineage>
</organism>
<dbReference type="InterPro" id="IPR052895">
    <property type="entry name" value="HetReg/Transcr_Mod"/>
</dbReference>
<keyword evidence="2" id="KW-0732">Signal</keyword>
<evidence type="ECO:0000313" key="5">
    <source>
        <dbReference type="Proteomes" id="UP000256645"/>
    </source>
</evidence>
<dbReference type="Pfam" id="PF06985">
    <property type="entry name" value="HET"/>
    <property type="match status" value="1"/>
</dbReference>
<dbReference type="Proteomes" id="UP000256645">
    <property type="component" value="Unassembled WGS sequence"/>
</dbReference>
<dbReference type="STRING" id="1849047.A0A3D8RN72"/>
<proteinExistence type="predicted"/>
<feature type="region of interest" description="Disordered" evidence="1">
    <location>
        <begin position="18"/>
        <end position="43"/>
    </location>
</feature>